<feature type="domain" description="Fatty acid hydroxylase" evidence="6">
    <location>
        <begin position="170"/>
        <end position="292"/>
    </location>
</feature>
<organism evidence="7 8">
    <name type="scientific">Cloeon dipterum</name>
    <dbReference type="NCBI Taxonomy" id="197152"/>
    <lineage>
        <taxon>Eukaryota</taxon>
        <taxon>Metazoa</taxon>
        <taxon>Ecdysozoa</taxon>
        <taxon>Arthropoda</taxon>
        <taxon>Hexapoda</taxon>
        <taxon>Insecta</taxon>
        <taxon>Pterygota</taxon>
        <taxon>Palaeoptera</taxon>
        <taxon>Ephemeroptera</taxon>
        <taxon>Pisciforma</taxon>
        <taxon>Baetidae</taxon>
        <taxon>Cloeon</taxon>
    </lineage>
</organism>
<evidence type="ECO:0000256" key="3">
    <source>
        <dbReference type="ARBA" id="ARBA00022989"/>
    </source>
</evidence>
<dbReference type="GO" id="GO:0005506">
    <property type="term" value="F:iron ion binding"/>
    <property type="evidence" value="ECO:0007669"/>
    <property type="project" value="InterPro"/>
</dbReference>
<keyword evidence="2 5" id="KW-0812">Transmembrane</keyword>
<evidence type="ECO:0000313" key="8">
    <source>
        <dbReference type="Proteomes" id="UP000494165"/>
    </source>
</evidence>
<sequence>MVGEKQQQGTGRLASSLGSALVVLASIVVVFAAFRNSLTWHLQRFWGASGDFWQSNWEWALDSYGQDEEKFYVFGLTLLTMTVFWGIGSIYIFLDLTNWPKFMRKYKIQPGTNEPLDKFKLIQGALQGVFNQIVVGLPVAMLAYKLMQWRGMPPTRELPTFQRVLFELPIFILIEEFGFYYSHRLLHHKSIYKYIHKKHHEWTAPVSVMAIYCHPVEHFFSNMFPILLGPFLLGSHMATGILWFILAIITTLNDHSGYHMPFAFSSEFHDFHHLKFNQCFGVLGLLDRLHGTDAVFRKNMAFKRHMVVTSFKSARELYPDELKKSK</sequence>
<dbReference type="OrthoDB" id="408954at2759"/>
<feature type="transmembrane region" description="Helical" evidence="5">
    <location>
        <begin position="71"/>
        <end position="94"/>
    </location>
</feature>
<dbReference type="Proteomes" id="UP000494165">
    <property type="component" value="Unassembled WGS sequence"/>
</dbReference>
<evidence type="ECO:0000256" key="5">
    <source>
        <dbReference type="SAM" id="Phobius"/>
    </source>
</evidence>
<dbReference type="PANTHER" id="PTHR11863">
    <property type="entry name" value="STEROL DESATURASE"/>
    <property type="match status" value="1"/>
</dbReference>
<comment type="caution">
    <text evidence="7">The sequence shown here is derived from an EMBL/GenBank/DDBJ whole genome shotgun (WGS) entry which is preliminary data.</text>
</comment>
<dbReference type="EMBL" id="CADEPI010000035">
    <property type="protein sequence ID" value="CAB3367972.1"/>
    <property type="molecule type" value="Genomic_DNA"/>
</dbReference>
<dbReference type="Pfam" id="PF04116">
    <property type="entry name" value="FA_hydroxylase"/>
    <property type="match status" value="1"/>
</dbReference>
<dbReference type="GO" id="GO:0016020">
    <property type="term" value="C:membrane"/>
    <property type="evidence" value="ECO:0007669"/>
    <property type="project" value="UniProtKB-SubCell"/>
</dbReference>
<comment type="subcellular location">
    <subcellularLocation>
        <location evidence="1">Membrane</location>
    </subcellularLocation>
</comment>
<dbReference type="GO" id="GO:0008610">
    <property type="term" value="P:lipid biosynthetic process"/>
    <property type="evidence" value="ECO:0007669"/>
    <property type="project" value="InterPro"/>
</dbReference>
<keyword evidence="8" id="KW-1185">Reference proteome</keyword>
<evidence type="ECO:0000259" key="6">
    <source>
        <dbReference type="Pfam" id="PF04116"/>
    </source>
</evidence>
<dbReference type="AlphaFoldDB" id="A0A8S1C714"/>
<evidence type="ECO:0000256" key="1">
    <source>
        <dbReference type="ARBA" id="ARBA00004370"/>
    </source>
</evidence>
<evidence type="ECO:0000256" key="4">
    <source>
        <dbReference type="ARBA" id="ARBA00023136"/>
    </source>
</evidence>
<keyword evidence="3 5" id="KW-1133">Transmembrane helix</keyword>
<reference evidence="7 8" key="1">
    <citation type="submission" date="2020-04" db="EMBL/GenBank/DDBJ databases">
        <authorList>
            <person name="Alioto T."/>
            <person name="Alioto T."/>
            <person name="Gomez Garrido J."/>
        </authorList>
    </citation>
    <scope>NUCLEOTIDE SEQUENCE [LARGE SCALE GENOMIC DNA]</scope>
</reference>
<protein>
    <recommendedName>
        <fullName evidence="6">Fatty acid hydroxylase domain-containing protein</fullName>
    </recommendedName>
</protein>
<gene>
    <name evidence="7" type="ORF">CLODIP_2_CD08428</name>
</gene>
<name>A0A8S1C714_9INSE</name>
<keyword evidence="4 5" id="KW-0472">Membrane</keyword>
<feature type="transmembrane region" description="Helical" evidence="5">
    <location>
        <begin position="226"/>
        <end position="252"/>
    </location>
</feature>
<accession>A0A8S1C714</accession>
<feature type="transmembrane region" description="Helical" evidence="5">
    <location>
        <begin position="125"/>
        <end position="144"/>
    </location>
</feature>
<dbReference type="InterPro" id="IPR050307">
    <property type="entry name" value="Sterol_Desaturase_Related"/>
</dbReference>
<evidence type="ECO:0000313" key="7">
    <source>
        <dbReference type="EMBL" id="CAB3367972.1"/>
    </source>
</evidence>
<feature type="transmembrane region" description="Helical" evidence="5">
    <location>
        <begin position="12"/>
        <end position="34"/>
    </location>
</feature>
<proteinExistence type="predicted"/>
<evidence type="ECO:0000256" key="2">
    <source>
        <dbReference type="ARBA" id="ARBA00022692"/>
    </source>
</evidence>
<dbReference type="GO" id="GO:0016491">
    <property type="term" value="F:oxidoreductase activity"/>
    <property type="evidence" value="ECO:0007669"/>
    <property type="project" value="InterPro"/>
</dbReference>
<dbReference type="InterPro" id="IPR006694">
    <property type="entry name" value="Fatty_acid_hydroxylase"/>
</dbReference>